<evidence type="ECO:0000256" key="1">
    <source>
        <dbReference type="SAM" id="MobiDB-lite"/>
    </source>
</evidence>
<accession>A0A239SBA4</accession>
<feature type="compositionally biased region" description="Basic and acidic residues" evidence="1">
    <location>
        <begin position="102"/>
        <end position="113"/>
    </location>
</feature>
<dbReference type="STRING" id="93222.NA29_09835"/>
<feature type="compositionally biased region" description="Low complexity" evidence="1">
    <location>
        <begin position="258"/>
        <end position="278"/>
    </location>
</feature>
<proteinExistence type="predicted"/>
<evidence type="ECO:0000313" key="2">
    <source>
        <dbReference type="EMBL" id="SNU82681.1"/>
    </source>
</evidence>
<protein>
    <submittedName>
        <fullName evidence="2">Uncharacterized protein</fullName>
    </submittedName>
</protein>
<keyword evidence="3" id="KW-1185">Reference proteome</keyword>
<organism evidence="2 3">
    <name type="scientific">Pandoraea sputorum</name>
    <dbReference type="NCBI Taxonomy" id="93222"/>
    <lineage>
        <taxon>Bacteria</taxon>
        <taxon>Pseudomonadati</taxon>
        <taxon>Pseudomonadota</taxon>
        <taxon>Betaproteobacteria</taxon>
        <taxon>Burkholderiales</taxon>
        <taxon>Burkholderiaceae</taxon>
        <taxon>Pandoraea</taxon>
    </lineage>
</organism>
<feature type="compositionally biased region" description="Polar residues" evidence="1">
    <location>
        <begin position="66"/>
        <end position="97"/>
    </location>
</feature>
<feature type="region of interest" description="Disordered" evidence="1">
    <location>
        <begin position="244"/>
        <end position="278"/>
    </location>
</feature>
<dbReference type="EMBL" id="LT906435">
    <property type="protein sequence ID" value="SNU82681.1"/>
    <property type="molecule type" value="Genomic_DNA"/>
</dbReference>
<feature type="region of interest" description="Disordered" evidence="1">
    <location>
        <begin position="1"/>
        <end position="22"/>
    </location>
</feature>
<name>A0A239SBA4_9BURK</name>
<dbReference type="AlphaFoldDB" id="A0A239SBA4"/>
<evidence type="ECO:0000313" key="3">
    <source>
        <dbReference type="Proteomes" id="UP000215126"/>
    </source>
</evidence>
<sequence>MPRGSLLPPVNPPVPGYPELSMPLNRLPKTVSWCFGLSRPEASPPPVRAHEMASTLTGTRHADPSTAGTSGLSQASQAPQGSQVSSTPDSPSLQSRMTMAADWKRSTSHDLRDPATSGQSPVATLPISLWECDDPTPDWAAPLRETAQAWVERYGVNTAKLIRVGGECTRFGLLELEGYRFIVGPTATPAEARSLTHMLKTNPQIGAIFCVEPGTMQRMSNGDASDGTGYRERPISDYITRVTRRGGRHSAPDSGVEAAARADTKAGAGTSAGASAAPGQLDGGLSHVQFMEFKGMERFDAQIDGAVLWRSGKGVADFMRQHPGKIPLICSERGIARPCAVIASAALQLCGGDARLRSRLAHEVIRQRADASDHHINVAARSFDLIAELSRLTSMLREPGRGDTRSERKVHILRQRLMGTDSGVAIDWQSPKGRHRLADYLEANFEKVAPLLASGGLPPGMAMLWLRDELDTLNGIRFLSEAYIEGHTDRISQETISVNDPNAVRLVSFDDYGLTCDNKYYDASSVASWYRHCLGASKPLSNPVSRAPVVALLVQASEKSRLEAHFRR</sequence>
<feature type="region of interest" description="Disordered" evidence="1">
    <location>
        <begin position="38"/>
        <end position="122"/>
    </location>
</feature>
<reference evidence="2 3" key="1">
    <citation type="submission" date="2017-06" db="EMBL/GenBank/DDBJ databases">
        <authorList>
            <consortium name="Pathogen Informatics"/>
        </authorList>
    </citation>
    <scope>NUCLEOTIDE SEQUENCE [LARGE SCALE GENOMIC DNA]</scope>
    <source>
        <strain evidence="2 3">NCTC13161</strain>
    </source>
</reference>
<gene>
    <name evidence="2" type="ORF">SAMEA4530655_01108</name>
</gene>
<dbReference type="Proteomes" id="UP000215126">
    <property type="component" value="Chromosome 1"/>
</dbReference>